<dbReference type="HOGENOM" id="CLU_1698047_0_0_1"/>
<proteinExistence type="predicted"/>
<dbReference type="AlphaFoldDB" id="A0A0D9XRB0"/>
<sequence length="155" mass="16825">MVSACALIWYQGSHQAEKQRQQGPGSAGDGGYWPAAVKLRRRRRRVDSRLELQLRGYGGVRDDPQSVQVRGIRWRLTGVGGIAAGGGGWPEKGKNDVPTLRVVSGQITLAEPCRVQGELSEEARRLGVALVERNGGRSFVGVHWARGTVDAVRGK</sequence>
<dbReference type="Gramene" id="LPERR11G08620.1">
    <property type="protein sequence ID" value="LPERR11G08620.1"/>
    <property type="gene ID" value="LPERR11G08620"/>
</dbReference>
<reference evidence="2" key="2">
    <citation type="submission" date="2013-12" db="EMBL/GenBank/DDBJ databases">
        <authorList>
            <person name="Yu Y."/>
            <person name="Lee S."/>
            <person name="de Baynast K."/>
            <person name="Wissotski M."/>
            <person name="Liu L."/>
            <person name="Talag J."/>
            <person name="Goicoechea J."/>
            <person name="Angelova A."/>
            <person name="Jetty R."/>
            <person name="Kudrna D."/>
            <person name="Golser W."/>
            <person name="Rivera L."/>
            <person name="Zhang J."/>
            <person name="Wing R."/>
        </authorList>
    </citation>
    <scope>NUCLEOTIDE SEQUENCE</scope>
</reference>
<accession>A0A0D9XRB0</accession>
<reference evidence="1" key="3">
    <citation type="submission" date="2015-04" db="UniProtKB">
        <authorList>
            <consortium name="EnsemblPlants"/>
        </authorList>
    </citation>
    <scope>IDENTIFICATION</scope>
</reference>
<name>A0A0D9XRB0_9ORYZ</name>
<dbReference type="EnsemblPlants" id="LPERR11G08620.1">
    <property type="protein sequence ID" value="LPERR11G08620.1"/>
    <property type="gene ID" value="LPERR11G08620"/>
</dbReference>
<keyword evidence="2" id="KW-1185">Reference proteome</keyword>
<protein>
    <submittedName>
        <fullName evidence="1">Uncharacterized protein</fullName>
    </submittedName>
</protein>
<evidence type="ECO:0000313" key="1">
    <source>
        <dbReference type="EnsemblPlants" id="LPERR11G08620.1"/>
    </source>
</evidence>
<organism evidence="1 2">
    <name type="scientific">Leersia perrieri</name>
    <dbReference type="NCBI Taxonomy" id="77586"/>
    <lineage>
        <taxon>Eukaryota</taxon>
        <taxon>Viridiplantae</taxon>
        <taxon>Streptophyta</taxon>
        <taxon>Embryophyta</taxon>
        <taxon>Tracheophyta</taxon>
        <taxon>Spermatophyta</taxon>
        <taxon>Magnoliopsida</taxon>
        <taxon>Liliopsida</taxon>
        <taxon>Poales</taxon>
        <taxon>Poaceae</taxon>
        <taxon>BOP clade</taxon>
        <taxon>Oryzoideae</taxon>
        <taxon>Oryzeae</taxon>
        <taxon>Oryzinae</taxon>
        <taxon>Leersia</taxon>
    </lineage>
</organism>
<evidence type="ECO:0000313" key="2">
    <source>
        <dbReference type="Proteomes" id="UP000032180"/>
    </source>
</evidence>
<dbReference type="Proteomes" id="UP000032180">
    <property type="component" value="Chromosome 11"/>
</dbReference>
<reference evidence="1 2" key="1">
    <citation type="submission" date="2012-08" db="EMBL/GenBank/DDBJ databases">
        <title>Oryza genome evolution.</title>
        <authorList>
            <person name="Wing R.A."/>
        </authorList>
    </citation>
    <scope>NUCLEOTIDE SEQUENCE</scope>
</reference>